<evidence type="ECO:0000256" key="9">
    <source>
        <dbReference type="ARBA" id="ARBA00023306"/>
    </source>
</evidence>
<dbReference type="InterPro" id="IPR003316">
    <property type="entry name" value="E2F_WHTH_DNA-bd_dom"/>
</dbReference>
<dbReference type="PANTHER" id="PTHR12081">
    <property type="entry name" value="TRANSCRIPTION FACTOR E2F"/>
    <property type="match status" value="1"/>
</dbReference>
<evidence type="ECO:0000256" key="11">
    <source>
        <dbReference type="RuleBase" id="RU003796"/>
    </source>
</evidence>
<dbReference type="EMBL" id="VWZU01005425">
    <property type="protein sequence ID" value="NXI24360.1"/>
    <property type="molecule type" value="Genomic_DNA"/>
</dbReference>
<feature type="region of interest" description="Disordered" evidence="12">
    <location>
        <begin position="1"/>
        <end position="44"/>
    </location>
</feature>
<comment type="caution">
    <text evidence="14">The sequence shown here is derived from an EMBL/GenBank/DDBJ whole genome shotgun (WGS) entry which is preliminary data.</text>
</comment>
<feature type="region of interest" description="Disordered" evidence="12">
    <location>
        <begin position="534"/>
        <end position="571"/>
    </location>
</feature>
<dbReference type="SUPFAM" id="SSF46785">
    <property type="entry name" value="Winged helix' DNA-binding domain"/>
    <property type="match status" value="2"/>
</dbReference>
<evidence type="ECO:0000256" key="4">
    <source>
        <dbReference type="ARBA" id="ARBA00023015"/>
    </source>
</evidence>
<evidence type="ECO:0000256" key="7">
    <source>
        <dbReference type="ARBA" id="ARBA00023163"/>
    </source>
</evidence>
<dbReference type="GO" id="GO:0000978">
    <property type="term" value="F:RNA polymerase II cis-regulatory region sequence-specific DNA binding"/>
    <property type="evidence" value="ECO:0007669"/>
    <property type="project" value="InterPro"/>
</dbReference>
<feature type="domain" description="E2F/DP family winged-helix DNA-binding" evidence="13">
    <location>
        <begin position="241"/>
        <end position="327"/>
    </location>
</feature>
<dbReference type="FunFam" id="1.10.10.10:FF:000073">
    <property type="entry name" value="E2F transcription factor 8"/>
    <property type="match status" value="1"/>
</dbReference>
<dbReference type="InterPro" id="IPR015633">
    <property type="entry name" value="E2F"/>
</dbReference>
<organism evidence="14 15">
    <name type="scientific">Sterrhoptilus dennistouni</name>
    <dbReference type="NCBI Taxonomy" id="2585820"/>
    <lineage>
        <taxon>Eukaryota</taxon>
        <taxon>Metazoa</taxon>
        <taxon>Chordata</taxon>
        <taxon>Craniata</taxon>
        <taxon>Vertebrata</taxon>
        <taxon>Euteleostomi</taxon>
        <taxon>Archelosauria</taxon>
        <taxon>Archosauria</taxon>
        <taxon>Dinosauria</taxon>
        <taxon>Saurischia</taxon>
        <taxon>Theropoda</taxon>
        <taxon>Coelurosauria</taxon>
        <taxon>Aves</taxon>
        <taxon>Neognathae</taxon>
        <taxon>Neoaves</taxon>
        <taxon>Telluraves</taxon>
        <taxon>Australaves</taxon>
        <taxon>Passeriformes</taxon>
        <taxon>Sylvioidea</taxon>
        <taxon>Zosteropidae</taxon>
        <taxon>Sterrhoptilus</taxon>
    </lineage>
</organism>
<evidence type="ECO:0000256" key="10">
    <source>
        <dbReference type="ARBA" id="ARBA00039673"/>
    </source>
</evidence>
<keyword evidence="7 11" id="KW-0804">Transcription</keyword>
<dbReference type="FunFam" id="1.10.10.10:FF:000100">
    <property type="entry name" value="E2F transcription factor 8"/>
    <property type="match status" value="1"/>
</dbReference>
<dbReference type="PANTHER" id="PTHR12081:SF40">
    <property type="entry name" value="TRANSCRIPTION FACTOR E2F8"/>
    <property type="match status" value="1"/>
</dbReference>
<dbReference type="GO" id="GO:0045935">
    <property type="term" value="P:positive regulation of nucleobase-containing compound metabolic process"/>
    <property type="evidence" value="ECO:0007669"/>
    <property type="project" value="UniProtKB-ARBA"/>
</dbReference>
<comment type="subcellular location">
    <subcellularLocation>
        <location evidence="1 11">Nucleus</location>
    </subcellularLocation>
</comment>
<dbReference type="Pfam" id="PF02319">
    <property type="entry name" value="WHD_E2F_TDP"/>
    <property type="match status" value="2"/>
</dbReference>
<dbReference type="SMART" id="SM01372">
    <property type="entry name" value="E2F_TDP"/>
    <property type="match status" value="2"/>
</dbReference>
<dbReference type="GO" id="GO:0002040">
    <property type="term" value="P:sprouting angiogenesis"/>
    <property type="evidence" value="ECO:0007669"/>
    <property type="project" value="UniProtKB-ARBA"/>
</dbReference>
<feature type="region of interest" description="Disordered" evidence="12">
    <location>
        <begin position="765"/>
        <end position="821"/>
    </location>
</feature>
<keyword evidence="3" id="KW-0678">Repressor</keyword>
<dbReference type="GO" id="GO:0010604">
    <property type="term" value="P:positive regulation of macromolecule metabolic process"/>
    <property type="evidence" value="ECO:0007669"/>
    <property type="project" value="UniProtKB-ARBA"/>
</dbReference>
<dbReference type="Gene3D" id="1.10.10.10">
    <property type="entry name" value="Winged helix-like DNA-binding domain superfamily/Winged helix DNA-binding domain"/>
    <property type="match status" value="2"/>
</dbReference>
<accession>A0A7K9RKI1</accession>
<dbReference type="GO" id="GO:0000981">
    <property type="term" value="F:DNA-binding transcription factor activity, RNA polymerase II-specific"/>
    <property type="evidence" value="ECO:0007669"/>
    <property type="project" value="TreeGrafter"/>
</dbReference>
<feature type="compositionally biased region" description="Basic and acidic residues" evidence="12">
    <location>
        <begin position="539"/>
        <end position="561"/>
    </location>
</feature>
<evidence type="ECO:0000256" key="3">
    <source>
        <dbReference type="ARBA" id="ARBA00022491"/>
    </source>
</evidence>
<feature type="compositionally biased region" description="Polar residues" evidence="12">
    <location>
        <begin position="790"/>
        <end position="808"/>
    </location>
</feature>
<dbReference type="InterPro" id="IPR036388">
    <property type="entry name" value="WH-like_DNA-bd_sf"/>
</dbReference>
<comment type="similarity">
    <text evidence="2 11">Belongs to the E2F/DP family.</text>
</comment>
<keyword evidence="6" id="KW-0010">Activator</keyword>
<keyword evidence="8 11" id="KW-0539">Nucleus</keyword>
<keyword evidence="15" id="KW-1185">Reference proteome</keyword>
<evidence type="ECO:0000256" key="8">
    <source>
        <dbReference type="ARBA" id="ARBA00023242"/>
    </source>
</evidence>
<evidence type="ECO:0000313" key="15">
    <source>
        <dbReference type="Proteomes" id="UP000572325"/>
    </source>
</evidence>
<name>A0A7K9RKI1_9PASS</name>
<dbReference type="InterPro" id="IPR036390">
    <property type="entry name" value="WH_DNA-bd_sf"/>
</dbReference>
<dbReference type="GO" id="GO:0045892">
    <property type="term" value="P:negative regulation of DNA-templated transcription"/>
    <property type="evidence" value="ECO:0007669"/>
    <property type="project" value="UniProtKB-ARBA"/>
</dbReference>
<dbReference type="GO" id="GO:0090575">
    <property type="term" value="C:RNA polymerase II transcription regulator complex"/>
    <property type="evidence" value="ECO:0007669"/>
    <property type="project" value="TreeGrafter"/>
</dbReference>
<feature type="region of interest" description="Disordered" evidence="12">
    <location>
        <begin position="436"/>
        <end position="466"/>
    </location>
</feature>
<evidence type="ECO:0000256" key="5">
    <source>
        <dbReference type="ARBA" id="ARBA00023125"/>
    </source>
</evidence>
<evidence type="ECO:0000259" key="13">
    <source>
        <dbReference type="SMART" id="SM01372"/>
    </source>
</evidence>
<feature type="non-terminal residue" evidence="14">
    <location>
        <position position="821"/>
    </location>
</feature>
<protein>
    <recommendedName>
        <fullName evidence="10">Transcription factor E2F8</fullName>
    </recommendedName>
</protein>
<evidence type="ECO:0000256" key="2">
    <source>
        <dbReference type="ARBA" id="ARBA00010940"/>
    </source>
</evidence>
<evidence type="ECO:0000256" key="6">
    <source>
        <dbReference type="ARBA" id="ARBA00023159"/>
    </source>
</evidence>
<feature type="domain" description="E2F/DP family winged-helix DNA-binding" evidence="13">
    <location>
        <begin position="96"/>
        <end position="165"/>
    </location>
</feature>
<dbReference type="Proteomes" id="UP000572325">
    <property type="component" value="Unassembled WGS sequence"/>
</dbReference>
<sequence>LKTPLKQAATSQLVLTERQPDCQPLTTPPKPKETPPADPWTPTSNLKMLISAASPEIRSREQRRQLSDSSSEVLQTKHCLQEHLLGDEYEKSQPSRKEKSLGLLCHKFLARYPDYPSPSQKSYICLDEVTEELHVERRRIYDIVNVLESLHMVSRLARNRYVWHGRHNLPQTLQALKKVGEENKYIQQIQMIKRREYEHEFDADGERNEEMASSFGSSEQSEMSFVELPGVEFRAASVNGRKYKSLRVMSQKFVMLFLVSTPQIVSLEVAAKILIGEDQLEDLDKSKFKTKIRRLYDIANVLSSLKLIKKVHVTEERGRKPAFKWTGPEVLPNTQDTKLEATSTACAPPISESIPSKEQCSKALFPSKGKQNFTRHSSLIKLVKSIENDRRKIQSAPTSPVKITASTYQSLPVFPNTIAQFPAITKHQLEGQSKTAEEMHMKHALSSPKAVPKAEASQQPALSQPLGVCPASHSSVSPVILPHPQSGVSYAICLHPSQAHTVTTYSPGFMLQPLPCANVTGMKSNNSKVLNKITTEEGDAQRGPDEPTKSLAAEERPETKSETSSQRCLKRSQALPENNLIKRCKSDEESLDTSLTFFPSGYLIPLTHCTHGNKAECSNKEKSGVCSLQHTAYSSPITGVIPMPASELKTVNIPAFHITPLNIMLSPNSIAAAPVLSNSCLNSSSTTSAPNPSSSALNFMLQHIGLIPAGVQVAANPVLQHVPVSSQSENINHSSGNTNVQEGKVIEITFYSPINESNFVFSLQPSAPKEPQEPQAVTENFFRTPGGPNTEPSLSANSDGAQRTSQGTLYIPQRKLEVSED</sequence>
<dbReference type="AlphaFoldDB" id="A0A7K9RKI1"/>
<evidence type="ECO:0000256" key="1">
    <source>
        <dbReference type="ARBA" id="ARBA00004123"/>
    </source>
</evidence>
<evidence type="ECO:0000313" key="14">
    <source>
        <dbReference type="EMBL" id="NXI24360.1"/>
    </source>
</evidence>
<reference evidence="14 15" key="1">
    <citation type="submission" date="2019-09" db="EMBL/GenBank/DDBJ databases">
        <title>Bird 10,000 Genomes (B10K) Project - Family phase.</title>
        <authorList>
            <person name="Zhang G."/>
        </authorList>
    </citation>
    <scope>NUCLEOTIDE SEQUENCE [LARGE SCALE GENOMIC DNA]</scope>
    <source>
        <strain evidence="14">B10K-DU-001-27</strain>
        <tissue evidence="14">Muscle</tissue>
    </source>
</reference>
<keyword evidence="5 11" id="KW-0238">DNA-binding</keyword>
<proteinExistence type="inferred from homology"/>
<gene>
    <name evidence="14" type="primary">E2f8</name>
    <name evidence="14" type="ORF">STEDEN_R01082</name>
</gene>
<keyword evidence="4 11" id="KW-0805">Transcription regulation</keyword>
<keyword evidence="9" id="KW-0131">Cell cycle</keyword>
<evidence type="ECO:0000256" key="12">
    <source>
        <dbReference type="SAM" id="MobiDB-lite"/>
    </source>
</evidence>
<feature type="non-terminal residue" evidence="14">
    <location>
        <position position="1"/>
    </location>
</feature>